<dbReference type="AlphaFoldDB" id="A0A7G2CJN2"/>
<reference evidence="2 3" key="1">
    <citation type="submission" date="2020-08" db="EMBL/GenBank/DDBJ databases">
        <authorList>
            <person name="Newling K."/>
            <person name="Davey J."/>
            <person name="Forrester S."/>
        </authorList>
    </citation>
    <scope>NUCLEOTIDE SEQUENCE [LARGE SCALE GENOMIC DNA]</scope>
    <source>
        <strain evidence="3">Crithidia deanei Carvalho (ATCC PRA-265)</strain>
    </source>
</reference>
<dbReference type="Proteomes" id="UP000515908">
    <property type="component" value="Chromosome 14"/>
</dbReference>
<protein>
    <submittedName>
        <fullName evidence="2">Uncharacterized protein</fullName>
    </submittedName>
</protein>
<feature type="region of interest" description="Disordered" evidence="1">
    <location>
        <begin position="214"/>
        <end position="250"/>
    </location>
</feature>
<organism evidence="2 3">
    <name type="scientific">Angomonas deanei</name>
    <dbReference type="NCBI Taxonomy" id="59799"/>
    <lineage>
        <taxon>Eukaryota</taxon>
        <taxon>Discoba</taxon>
        <taxon>Euglenozoa</taxon>
        <taxon>Kinetoplastea</taxon>
        <taxon>Metakinetoplastina</taxon>
        <taxon>Trypanosomatida</taxon>
        <taxon>Trypanosomatidae</taxon>
        <taxon>Strigomonadinae</taxon>
        <taxon>Angomonas</taxon>
    </lineage>
</organism>
<proteinExistence type="predicted"/>
<evidence type="ECO:0000313" key="3">
    <source>
        <dbReference type="Proteomes" id="UP000515908"/>
    </source>
</evidence>
<gene>
    <name evidence="2" type="ORF">ADEAN_000710800</name>
</gene>
<feature type="region of interest" description="Disordered" evidence="1">
    <location>
        <begin position="93"/>
        <end position="126"/>
    </location>
</feature>
<evidence type="ECO:0000256" key="1">
    <source>
        <dbReference type="SAM" id="MobiDB-lite"/>
    </source>
</evidence>
<dbReference type="EMBL" id="LR877158">
    <property type="protein sequence ID" value="CAD2219599.1"/>
    <property type="molecule type" value="Genomic_DNA"/>
</dbReference>
<feature type="region of interest" description="Disordered" evidence="1">
    <location>
        <begin position="284"/>
        <end position="348"/>
    </location>
</feature>
<keyword evidence="3" id="KW-1185">Reference proteome</keyword>
<feature type="compositionally biased region" description="Polar residues" evidence="1">
    <location>
        <begin position="334"/>
        <end position="348"/>
    </location>
</feature>
<accession>A0A7G2CJN2</accession>
<feature type="compositionally biased region" description="Basic and acidic residues" evidence="1">
    <location>
        <begin position="101"/>
        <end position="111"/>
    </location>
</feature>
<evidence type="ECO:0000313" key="2">
    <source>
        <dbReference type="EMBL" id="CAD2219599.1"/>
    </source>
</evidence>
<dbReference type="VEuPathDB" id="TriTrypDB:ADEAN_000710800"/>
<name>A0A7G2CJN2_9TRYP</name>
<sequence length="410" mass="45101">MSNLEKEATTSQDGLLPRQKYHARTLDEHSSEAKLLTDATMKESKQAAGLRHWRSTNEFSELAIQNERTVVDGVEDLQTATTGLLARHHPELNLDPYDEKEEAKYNAKEAASRSSPTGRYPTIREPGDVSEVLSSSYVTAPANNSVDDRITPQTLKVLLKGSRQTVAKQLAKESHKKANYSYQASADQREKNAKMLRSTALAAKSEEVLTQNNYGNTYTEGTKGATLPRPGTGRRTPTPPPADIVPYYGNSEVNKGTTERVLNSVKYHEPPSITYAQSVKYHAGEEQEGFSQDAKLSSKPPPSNLTYPPTDYSESEELKKKAQAKSRLAPIQIPSRSSRPLKGSGTNREVLQQADVLITEVEASRMVGNDTIELPPKSGKALGLDFAFHGRHQRRRQLLGSAAGAVLHSH</sequence>
<feature type="region of interest" description="Disordered" evidence="1">
    <location>
        <begin position="1"/>
        <end position="52"/>
    </location>
</feature>